<keyword evidence="1" id="KW-0677">Repeat</keyword>
<dbReference type="InterPro" id="IPR011992">
    <property type="entry name" value="EF-hand-dom_pair"/>
</dbReference>
<organism evidence="3 4">
    <name type="scientific">Fasciola gigantica</name>
    <name type="common">Giant liver fluke</name>
    <dbReference type="NCBI Taxonomy" id="46835"/>
    <lineage>
        <taxon>Eukaryota</taxon>
        <taxon>Metazoa</taxon>
        <taxon>Spiralia</taxon>
        <taxon>Lophotrochozoa</taxon>
        <taxon>Platyhelminthes</taxon>
        <taxon>Trematoda</taxon>
        <taxon>Digenea</taxon>
        <taxon>Plagiorchiida</taxon>
        <taxon>Echinostomata</taxon>
        <taxon>Echinostomatoidea</taxon>
        <taxon>Fasciolidae</taxon>
        <taxon>Fasciola</taxon>
    </lineage>
</organism>
<feature type="domain" description="EF-hand" evidence="2">
    <location>
        <begin position="82"/>
        <end position="117"/>
    </location>
</feature>
<protein>
    <submittedName>
        <fullName evidence="3">Calmodulin</fullName>
    </submittedName>
</protein>
<comment type="caution">
    <text evidence="3">The sequence shown here is derived from an EMBL/GenBank/DDBJ whole genome shotgun (WGS) entry which is preliminary data.</text>
</comment>
<dbReference type="AlphaFoldDB" id="A0A504YRL1"/>
<dbReference type="OrthoDB" id="26525at2759"/>
<dbReference type="PANTHER" id="PTHR23048:SF0">
    <property type="entry name" value="CALMODULIN LIKE 3"/>
    <property type="match status" value="1"/>
</dbReference>
<dbReference type="GO" id="GO:0016460">
    <property type="term" value="C:myosin II complex"/>
    <property type="evidence" value="ECO:0007669"/>
    <property type="project" value="TreeGrafter"/>
</dbReference>
<evidence type="ECO:0000256" key="1">
    <source>
        <dbReference type="ARBA" id="ARBA00022737"/>
    </source>
</evidence>
<reference evidence="3 4" key="1">
    <citation type="submission" date="2019-04" db="EMBL/GenBank/DDBJ databases">
        <title>Annotation for the trematode Fasciola gigantica.</title>
        <authorList>
            <person name="Choi Y.-J."/>
        </authorList>
    </citation>
    <scope>NUCLEOTIDE SEQUENCE [LARGE SCALE GENOMIC DNA]</scope>
    <source>
        <strain evidence="3">Uganda_cow_1</strain>
    </source>
</reference>
<dbReference type="InterPro" id="IPR050230">
    <property type="entry name" value="CALM/Myosin/TropC-like"/>
</dbReference>
<dbReference type="SMART" id="SM00054">
    <property type="entry name" value="EFh"/>
    <property type="match status" value="2"/>
</dbReference>
<dbReference type="STRING" id="46835.A0A504YRL1"/>
<dbReference type="SUPFAM" id="SSF47473">
    <property type="entry name" value="EF-hand"/>
    <property type="match status" value="1"/>
</dbReference>
<dbReference type="EMBL" id="SUNJ01004972">
    <property type="protein sequence ID" value="TPP64014.1"/>
    <property type="molecule type" value="Genomic_DNA"/>
</dbReference>
<evidence type="ECO:0000313" key="4">
    <source>
        <dbReference type="Proteomes" id="UP000316759"/>
    </source>
</evidence>
<dbReference type="Gene3D" id="1.10.238.10">
    <property type="entry name" value="EF-hand"/>
    <property type="match status" value="2"/>
</dbReference>
<name>A0A504YRL1_FASGI</name>
<sequence>MPDLMPHEIEQINKAINMFDPNNTGFIPRNKLGDLMRWLKMIPSDAEIELLATQLDPGKTGRIKRKFIVPAISETWISVPQEFEAKLWEAFLTFDKSDKGVLTEDALRDIMMNIGLEPVPEKEIKKIINEFQDPKTGTIEYGMLIRRWQE</sequence>
<dbReference type="PROSITE" id="PS50222">
    <property type="entry name" value="EF_HAND_2"/>
    <property type="match status" value="2"/>
</dbReference>
<dbReference type="Proteomes" id="UP000316759">
    <property type="component" value="Unassembled WGS sequence"/>
</dbReference>
<dbReference type="InterPro" id="IPR002048">
    <property type="entry name" value="EF_hand_dom"/>
</dbReference>
<dbReference type="PANTHER" id="PTHR23048">
    <property type="entry name" value="MYOSIN LIGHT CHAIN 1, 3"/>
    <property type="match status" value="1"/>
</dbReference>
<proteinExistence type="predicted"/>
<evidence type="ECO:0000259" key="2">
    <source>
        <dbReference type="PROSITE" id="PS50222"/>
    </source>
</evidence>
<feature type="domain" description="EF-hand" evidence="2">
    <location>
        <begin position="7"/>
        <end position="42"/>
    </location>
</feature>
<accession>A0A504YRL1</accession>
<dbReference type="GO" id="GO:0005509">
    <property type="term" value="F:calcium ion binding"/>
    <property type="evidence" value="ECO:0007669"/>
    <property type="project" value="InterPro"/>
</dbReference>
<keyword evidence="4" id="KW-1185">Reference proteome</keyword>
<dbReference type="FunFam" id="1.10.238.10:FF:000003">
    <property type="entry name" value="Calmodulin A"/>
    <property type="match status" value="1"/>
</dbReference>
<gene>
    <name evidence="3" type="ORF">FGIG_03020</name>
</gene>
<evidence type="ECO:0000313" key="3">
    <source>
        <dbReference type="EMBL" id="TPP64014.1"/>
    </source>
</evidence>